<feature type="transmembrane region" description="Helical" evidence="1">
    <location>
        <begin position="43"/>
        <end position="65"/>
    </location>
</feature>
<evidence type="ECO:0000313" key="10">
    <source>
        <dbReference type="Proteomes" id="UP000260782"/>
    </source>
</evidence>
<dbReference type="RefSeq" id="WP_005923851.1">
    <property type="nucleotide sequence ID" value="NZ_CABKNH010000004.1"/>
</dbReference>
<dbReference type="Proteomes" id="UP000260782">
    <property type="component" value="Unassembled WGS sequence"/>
</dbReference>
<evidence type="ECO:0000313" key="7">
    <source>
        <dbReference type="EMBL" id="RGC00797.1"/>
    </source>
</evidence>
<dbReference type="EMBL" id="WKQM01000006">
    <property type="protein sequence ID" value="MSC51161.1"/>
    <property type="molecule type" value="Genomic_DNA"/>
</dbReference>
<dbReference type="EMBL" id="NMTV01000065">
    <property type="protein sequence ID" value="PDX71848.1"/>
    <property type="molecule type" value="Genomic_DNA"/>
</dbReference>
<reference evidence="10 11" key="4">
    <citation type="submission" date="2018-08" db="EMBL/GenBank/DDBJ databases">
        <title>A genome reference for cultivated species of the human gut microbiota.</title>
        <authorList>
            <person name="Zou Y."/>
            <person name="Xue W."/>
            <person name="Luo G."/>
        </authorList>
    </citation>
    <scope>NUCLEOTIDE SEQUENCE [LARGE SCALE GENOMIC DNA]</scope>
    <source>
        <strain evidence="7 11">AF29-11BH</strain>
        <strain evidence="6 10">AF31-14AC</strain>
    </source>
</reference>
<dbReference type="EMBL" id="WKQE01000002">
    <property type="protein sequence ID" value="MSC79924.1"/>
    <property type="molecule type" value="Genomic_DNA"/>
</dbReference>
<dbReference type="GeneID" id="75068384"/>
<dbReference type="Proteomes" id="UP000462091">
    <property type="component" value="Unassembled WGS sequence"/>
</dbReference>
<evidence type="ECO:0000313" key="8">
    <source>
        <dbReference type="Proteomes" id="UP000219901"/>
    </source>
</evidence>
<keyword evidence="1" id="KW-1133">Transmembrane helix</keyword>
<reference evidence="12 13" key="5">
    <citation type="journal article" date="2019" name="Nat. Med.">
        <title>A library of human gut bacterial isolates paired with longitudinal multiomics data enables mechanistic microbiome research.</title>
        <authorList>
            <person name="Poyet M."/>
            <person name="Groussin M."/>
            <person name="Gibbons S.M."/>
            <person name="Avila-Pacheco J."/>
            <person name="Jiang X."/>
            <person name="Kearney S.M."/>
            <person name="Perrotta A.R."/>
            <person name="Berdy B."/>
            <person name="Zhao S."/>
            <person name="Lieberman T.D."/>
            <person name="Swanson P.K."/>
            <person name="Smith M."/>
            <person name="Roesemann S."/>
            <person name="Alexander J.E."/>
            <person name="Rich S.A."/>
            <person name="Livny J."/>
            <person name="Vlamakis H."/>
            <person name="Clish C."/>
            <person name="Bullock K."/>
            <person name="Deik A."/>
            <person name="Scott J."/>
            <person name="Pierce K.A."/>
            <person name="Xavier R.J."/>
            <person name="Alm E.J."/>
        </authorList>
    </citation>
    <scope>NUCLEOTIDE SEQUENCE [LARGE SCALE GENOMIC DNA]</scope>
    <source>
        <strain evidence="2 12">BIOML-B1</strain>
        <strain evidence="3 13">BIOML-B9</strain>
    </source>
</reference>
<name>A0A2A6ZYJ4_9FIRM</name>
<sequence>MKKLQLPSSYAALSPEEQCAAFGGSEFGDAVGSFFDNLHFNDFFWNGGLISFSFTFVPMLLFRVIKTGVQTGIKLSQQIGRLLGITREATVTAVQYLDNTQQRNDQPVENSLPQLFSLQ</sequence>
<evidence type="ECO:0000313" key="11">
    <source>
        <dbReference type="Proteomes" id="UP000260783"/>
    </source>
</evidence>
<dbReference type="Proteomes" id="UP000477010">
    <property type="component" value="Unassembled WGS sequence"/>
</dbReference>
<comment type="caution">
    <text evidence="4">The sequence shown here is derived from an EMBL/GenBank/DDBJ whole genome shotgun (WGS) entry which is preliminary data.</text>
</comment>
<evidence type="ECO:0000313" key="3">
    <source>
        <dbReference type="EMBL" id="MSC79924.1"/>
    </source>
</evidence>
<evidence type="ECO:0000313" key="13">
    <source>
        <dbReference type="Proteomes" id="UP000477010"/>
    </source>
</evidence>
<keyword evidence="1" id="KW-0812">Transmembrane</keyword>
<evidence type="ECO:0000313" key="12">
    <source>
        <dbReference type="Proteomes" id="UP000462091"/>
    </source>
</evidence>
<accession>A0A2A6ZYJ4</accession>
<dbReference type="EMBL" id="QVEW01000002">
    <property type="protein sequence ID" value="RGC00797.1"/>
    <property type="molecule type" value="Genomic_DNA"/>
</dbReference>
<dbReference type="EMBL" id="QVES01000002">
    <property type="protein sequence ID" value="RGB89857.1"/>
    <property type="molecule type" value="Genomic_DNA"/>
</dbReference>
<evidence type="ECO:0000313" key="2">
    <source>
        <dbReference type="EMBL" id="MSC51161.1"/>
    </source>
</evidence>
<reference evidence="4" key="2">
    <citation type="submission" date="2017-07" db="EMBL/GenBank/DDBJ databases">
        <authorList>
            <person name="Sun Z.S."/>
            <person name="Albrecht U."/>
            <person name="Echele G."/>
            <person name="Lee C.C."/>
        </authorList>
    </citation>
    <scope>NUCLEOTIDE SEQUENCE</scope>
    <source>
        <strain evidence="4">CNCM I 4546</strain>
    </source>
</reference>
<dbReference type="AlphaFoldDB" id="A0A2A6ZYJ4"/>
<dbReference type="EMBL" id="PRLF01000014">
    <property type="protein sequence ID" value="RAW64440.1"/>
    <property type="molecule type" value="Genomic_DNA"/>
</dbReference>
<dbReference type="Proteomes" id="UP000219901">
    <property type="component" value="Unassembled WGS sequence"/>
</dbReference>
<gene>
    <name evidence="5" type="ORF">C4N21_10005</name>
    <name evidence="4" type="ORF">CGS55_11780</name>
    <name evidence="7" type="ORF">DWZ04_02605</name>
    <name evidence="6" type="ORF">DWZ25_02285</name>
    <name evidence="3" type="ORF">GKD85_03660</name>
    <name evidence="2" type="ORF">GKE10_04390</name>
</gene>
<proteinExistence type="predicted"/>
<dbReference type="Proteomes" id="UP000250550">
    <property type="component" value="Unassembled WGS sequence"/>
</dbReference>
<evidence type="ECO:0000313" key="4">
    <source>
        <dbReference type="EMBL" id="PDX71848.1"/>
    </source>
</evidence>
<reference evidence="5 9" key="3">
    <citation type="submission" date="2018-02" db="EMBL/GenBank/DDBJ databases">
        <title>Complete genome sequencing of Faecalibacterium prausnitzii strains isolated from the human gut.</title>
        <authorList>
            <person name="Fitzgerald B.C."/>
            <person name="Shkoporov A.N."/>
            <person name="Ross P.R."/>
            <person name="Hill C."/>
        </authorList>
    </citation>
    <scope>NUCLEOTIDE SEQUENCE [LARGE SCALE GENOMIC DNA]</scope>
    <source>
        <strain evidence="5 9">APC924/119</strain>
    </source>
</reference>
<dbReference type="Proteomes" id="UP000260783">
    <property type="component" value="Unassembled WGS sequence"/>
</dbReference>
<reference evidence="4 8" key="1">
    <citation type="journal article" date="2017" name="Front. Microbiol.">
        <title>New Insights into the Diversity of the Genus Faecalibacterium.</title>
        <authorList>
            <person name="Benevides L."/>
            <person name="Burman S."/>
            <person name="Martin R."/>
            <person name="Robert V."/>
            <person name="Thomas M."/>
            <person name="Miquel S."/>
            <person name="Chain F."/>
            <person name="Sokol H."/>
            <person name="Bermudez-Humaran L.G."/>
            <person name="Morrison M."/>
            <person name="Langella P."/>
            <person name="Azevedo V.A."/>
            <person name="Chatel J.M."/>
            <person name="Soares S."/>
        </authorList>
    </citation>
    <scope>NUCLEOTIDE SEQUENCE [LARGE SCALE GENOMIC DNA]</scope>
    <source>
        <strain evidence="4 8">CNCM I 4546</strain>
    </source>
</reference>
<evidence type="ECO:0000313" key="5">
    <source>
        <dbReference type="EMBL" id="RAW64440.1"/>
    </source>
</evidence>
<organism evidence="4 8">
    <name type="scientific">Faecalibacterium prausnitzii</name>
    <dbReference type="NCBI Taxonomy" id="853"/>
    <lineage>
        <taxon>Bacteria</taxon>
        <taxon>Bacillati</taxon>
        <taxon>Bacillota</taxon>
        <taxon>Clostridia</taxon>
        <taxon>Eubacteriales</taxon>
        <taxon>Oscillospiraceae</taxon>
        <taxon>Faecalibacterium</taxon>
    </lineage>
</organism>
<protein>
    <submittedName>
        <fullName evidence="4">Uncharacterized protein</fullName>
    </submittedName>
</protein>
<keyword evidence="1" id="KW-0472">Membrane</keyword>
<evidence type="ECO:0000313" key="6">
    <source>
        <dbReference type="EMBL" id="RGB89857.1"/>
    </source>
</evidence>
<evidence type="ECO:0000313" key="9">
    <source>
        <dbReference type="Proteomes" id="UP000250550"/>
    </source>
</evidence>
<evidence type="ECO:0000256" key="1">
    <source>
        <dbReference type="SAM" id="Phobius"/>
    </source>
</evidence>